<evidence type="ECO:0000313" key="7">
    <source>
        <dbReference type="EMBL" id="JAP79519.1"/>
    </source>
</evidence>
<protein>
    <submittedName>
        <fullName evidence="7">AP-4 complex subunit mu-1</fullName>
    </submittedName>
</protein>
<comment type="subcellular location">
    <subcellularLocation>
        <location evidence="1">Endomembrane system</location>
    </subcellularLocation>
</comment>
<name>A0A131YJR7_RHIAP</name>
<accession>A0A131YJR7</accession>
<dbReference type="PANTHER" id="PTHR10529">
    <property type="entry name" value="AP COMPLEX SUBUNIT MU"/>
    <property type="match status" value="1"/>
</dbReference>
<reference evidence="7" key="1">
    <citation type="journal article" date="2016" name="Ticks Tick Borne Dis.">
        <title>De novo assembly and annotation of the salivary gland transcriptome of Rhipicephalus appendiculatus male and female ticks during blood feeding.</title>
        <authorList>
            <person name="de Castro M.H."/>
            <person name="de Klerk D."/>
            <person name="Pienaar R."/>
            <person name="Latif A.A."/>
            <person name="Rees D.J."/>
            <person name="Mans B.J."/>
        </authorList>
    </citation>
    <scope>NUCLEOTIDE SEQUENCE</scope>
    <source>
        <tissue evidence="7">Salivary glands</tissue>
    </source>
</reference>
<dbReference type="GO" id="GO:0012505">
    <property type="term" value="C:endomembrane system"/>
    <property type="evidence" value="ECO:0007669"/>
    <property type="project" value="UniProtKB-SubCell"/>
</dbReference>
<evidence type="ECO:0000256" key="4">
    <source>
        <dbReference type="ARBA" id="ARBA00023136"/>
    </source>
</evidence>
<organism evidence="7">
    <name type="scientific">Rhipicephalus appendiculatus</name>
    <name type="common">Brown ear tick</name>
    <dbReference type="NCBI Taxonomy" id="34631"/>
    <lineage>
        <taxon>Eukaryota</taxon>
        <taxon>Metazoa</taxon>
        <taxon>Ecdysozoa</taxon>
        <taxon>Arthropoda</taxon>
        <taxon>Chelicerata</taxon>
        <taxon>Arachnida</taxon>
        <taxon>Acari</taxon>
        <taxon>Parasitiformes</taxon>
        <taxon>Ixodida</taxon>
        <taxon>Ixodoidea</taxon>
        <taxon>Ixodidae</taxon>
        <taxon>Rhipicephalinae</taxon>
        <taxon>Rhipicephalus</taxon>
        <taxon>Rhipicephalus</taxon>
    </lineage>
</organism>
<evidence type="ECO:0000256" key="3">
    <source>
        <dbReference type="ARBA" id="ARBA00022927"/>
    </source>
</evidence>
<evidence type="ECO:0000259" key="6">
    <source>
        <dbReference type="PROSITE" id="PS51072"/>
    </source>
</evidence>
<dbReference type="Gene3D" id="2.60.40.1170">
    <property type="entry name" value="Mu homology domain, subdomain B"/>
    <property type="match status" value="2"/>
</dbReference>
<dbReference type="InterPro" id="IPR011012">
    <property type="entry name" value="Longin-like_dom_sf"/>
</dbReference>
<dbReference type="InterPro" id="IPR001392">
    <property type="entry name" value="Clathrin_mu"/>
</dbReference>
<evidence type="ECO:0000256" key="5">
    <source>
        <dbReference type="PIRNR" id="PIRNR005992"/>
    </source>
</evidence>
<evidence type="ECO:0000256" key="2">
    <source>
        <dbReference type="ARBA" id="ARBA00022448"/>
    </source>
</evidence>
<dbReference type="Gene3D" id="3.30.450.60">
    <property type="match status" value="1"/>
</dbReference>
<keyword evidence="4" id="KW-0472">Membrane</keyword>
<dbReference type="InterPro" id="IPR050431">
    <property type="entry name" value="Adaptor_comp_med_subunit"/>
</dbReference>
<dbReference type="AlphaFoldDB" id="A0A131YJR7"/>
<dbReference type="PRINTS" id="PR00314">
    <property type="entry name" value="CLATHRINADPT"/>
</dbReference>
<dbReference type="GO" id="GO:0006886">
    <property type="term" value="P:intracellular protein transport"/>
    <property type="evidence" value="ECO:0007669"/>
    <property type="project" value="UniProtKB-UniRule"/>
</dbReference>
<dbReference type="GO" id="GO:0030131">
    <property type="term" value="C:clathrin adaptor complex"/>
    <property type="evidence" value="ECO:0007669"/>
    <property type="project" value="UniProtKB-UniRule"/>
</dbReference>
<dbReference type="SUPFAM" id="SSF49447">
    <property type="entry name" value="Second domain of Mu2 adaptin subunit (ap50) of ap2 adaptor"/>
    <property type="match status" value="1"/>
</dbReference>
<feature type="domain" description="MHD" evidence="6">
    <location>
        <begin position="195"/>
        <end position="455"/>
    </location>
</feature>
<keyword evidence="3 5" id="KW-0653">Protein transport</keyword>
<dbReference type="GO" id="GO:0016192">
    <property type="term" value="P:vesicle-mediated transport"/>
    <property type="evidence" value="ECO:0007669"/>
    <property type="project" value="InterPro"/>
</dbReference>
<evidence type="ECO:0000256" key="1">
    <source>
        <dbReference type="ARBA" id="ARBA00004308"/>
    </source>
</evidence>
<dbReference type="PROSITE" id="PS51072">
    <property type="entry name" value="MHD"/>
    <property type="match status" value="1"/>
</dbReference>
<dbReference type="EMBL" id="GEDV01009038">
    <property type="protein sequence ID" value="JAP79519.1"/>
    <property type="molecule type" value="Transcribed_RNA"/>
</dbReference>
<proteinExistence type="inferred from homology"/>
<comment type="similarity">
    <text evidence="5">Belongs to the adaptor complexes medium subunit family.</text>
</comment>
<keyword evidence="2 5" id="KW-0813">Transport</keyword>
<dbReference type="Pfam" id="PF00928">
    <property type="entry name" value="Adap_comp_sub"/>
    <property type="match status" value="1"/>
</dbReference>
<dbReference type="PIRSF" id="PIRSF005992">
    <property type="entry name" value="Clathrin_mu"/>
    <property type="match status" value="1"/>
</dbReference>
<dbReference type="InterPro" id="IPR028565">
    <property type="entry name" value="MHD"/>
</dbReference>
<dbReference type="SUPFAM" id="SSF64356">
    <property type="entry name" value="SNARE-like"/>
    <property type="match status" value="1"/>
</dbReference>
<dbReference type="InterPro" id="IPR036168">
    <property type="entry name" value="AP2_Mu_C_sf"/>
</dbReference>
<sequence>MTYESVVTENVQYPRAQSKRLDLLPTDRHDIGARSFQECVDVALGTSGQSVGPEQKLEDVSIYHICRDNVYYLLCSKRSPGDTLASEVTAIEFLNELYMLIKNFCGTTNEESLRKNALLIEEILSEIVNRGHIYTTDLSSLRPCIYSEPADTPVLKKTVLTSTLLALDTKSVVPNTTALRPVFGSRLEQNQNQQKAEIFVDVVEKVYASISKEGSVTNFLLCGSVNLKSCLESKASITLGFNEDLVLASGASESESYSTDVVLSNYILHDTVRSEKFAVDRTLTVLAPQGEVPVLRYCTTRPNNGYPFTIVTAVEDVPCSRDLVLTVKLRCEGNVGSEAVGTTLEIPLPCNTSGVMKRFNELEQSAEFQYESKKIIWRIKCLKAKSEAVAKFRLANANEGGFGKLELGPISMKFELSNQSTSGLKIRFLKADQHSGGNIQRWIRYVTTSDCWVQRLT</sequence>